<dbReference type="SFLD" id="SFLDG01150">
    <property type="entry name" value="Main.1:_Beta-like"/>
    <property type="match status" value="1"/>
</dbReference>
<dbReference type="SFLD" id="SFLDG00358">
    <property type="entry name" value="Main_(cytGST)"/>
    <property type="match status" value="1"/>
</dbReference>
<dbReference type="InterPro" id="IPR040079">
    <property type="entry name" value="Glutathione_S-Trfase"/>
</dbReference>
<dbReference type="SUPFAM" id="SSF47616">
    <property type="entry name" value="GST C-terminal domain-like"/>
    <property type="match status" value="1"/>
</dbReference>
<comment type="caution">
    <text evidence="3">The sequence shown here is derived from an EMBL/GenBank/DDBJ whole genome shotgun (WGS) entry which is preliminary data.</text>
</comment>
<dbReference type="SFLD" id="SFLDS00019">
    <property type="entry name" value="Glutathione_Transferase_(cytos"/>
    <property type="match status" value="1"/>
</dbReference>
<evidence type="ECO:0000259" key="1">
    <source>
        <dbReference type="PROSITE" id="PS50404"/>
    </source>
</evidence>
<dbReference type="Pfam" id="PF00043">
    <property type="entry name" value="GST_C"/>
    <property type="match status" value="1"/>
</dbReference>
<gene>
    <name evidence="3" type="primary">gstB_2</name>
    <name evidence="3" type="ORF">ROTO_32290</name>
</gene>
<feature type="domain" description="GST C-terminal" evidence="2">
    <location>
        <begin position="79"/>
        <end position="195"/>
    </location>
</feature>
<dbReference type="InterPro" id="IPR004045">
    <property type="entry name" value="Glutathione_S-Trfase_N"/>
</dbReference>
<dbReference type="EMBL" id="LGVV01000062">
    <property type="protein sequence ID" value="KNX40213.1"/>
    <property type="molecule type" value="Genomic_DNA"/>
</dbReference>
<evidence type="ECO:0000313" key="4">
    <source>
        <dbReference type="Proteomes" id="UP000037046"/>
    </source>
</evidence>
<dbReference type="InterPro" id="IPR036249">
    <property type="entry name" value="Thioredoxin-like_sf"/>
</dbReference>
<sequence>MYDVIGSRASRAFRVLWLLEEMGLEYNHLPVAPRSAEALAVNPSGKIPALREGDQVLTDSSAIMTYLADKHGQMTHPAGTPARARQDALTHQILDEVDAVLWTAARHSFVLPEEHRVPAVKESLKWEYERNVNGLEAVLKGPFLQGETMTIADILLAHCLMWAGKAGFPDPPARLAAYLDAMMARPAFQRAAALP</sequence>
<protein>
    <submittedName>
        <fullName evidence="3">Glutathione S-transferase GstB</fullName>
        <ecNumber evidence="3">2.5.1.18</ecNumber>
    </submittedName>
</protein>
<keyword evidence="3" id="KW-0808">Transferase</keyword>
<dbReference type="EC" id="2.5.1.18" evidence="3"/>
<dbReference type="InterPro" id="IPR010987">
    <property type="entry name" value="Glutathione-S-Trfase_C-like"/>
</dbReference>
<reference evidence="4" key="1">
    <citation type="submission" date="2015-07" db="EMBL/GenBank/DDBJ databases">
        <title>Draft Genome Sequence of Roseovarius tolerans EL-164, a producer of N-Acylated Alanine Methyl Esters (NAMEs).</title>
        <authorList>
            <person name="Voget S."/>
            <person name="Bruns H."/>
            <person name="Wagner-Doebler I."/>
            <person name="Schulz S."/>
            <person name="Daniel R."/>
        </authorList>
    </citation>
    <scope>NUCLEOTIDE SEQUENCE [LARGE SCALE GENOMIC DNA]</scope>
    <source>
        <strain evidence="4">EL-164</strain>
    </source>
</reference>
<dbReference type="InterPro" id="IPR036282">
    <property type="entry name" value="Glutathione-S-Trfase_C_sf"/>
</dbReference>
<dbReference type="PATRIC" id="fig|74031.6.peg.3299"/>
<dbReference type="RefSeq" id="WP_050664072.1">
    <property type="nucleotide sequence ID" value="NZ_CP118494.1"/>
</dbReference>
<dbReference type="OrthoDB" id="9810080at2"/>
<proteinExistence type="predicted"/>
<dbReference type="PROSITE" id="PS50404">
    <property type="entry name" value="GST_NTER"/>
    <property type="match status" value="1"/>
</dbReference>
<dbReference type="AlphaFoldDB" id="A0A0L6CRQ1"/>
<evidence type="ECO:0000313" key="3">
    <source>
        <dbReference type="EMBL" id="KNX40213.1"/>
    </source>
</evidence>
<dbReference type="Pfam" id="PF13409">
    <property type="entry name" value="GST_N_2"/>
    <property type="match status" value="1"/>
</dbReference>
<dbReference type="PANTHER" id="PTHR44051">
    <property type="entry name" value="GLUTATHIONE S-TRANSFERASE-RELATED"/>
    <property type="match status" value="1"/>
</dbReference>
<dbReference type="SUPFAM" id="SSF52833">
    <property type="entry name" value="Thioredoxin-like"/>
    <property type="match status" value="1"/>
</dbReference>
<accession>A0A0L6CRQ1</accession>
<dbReference type="Gene3D" id="1.20.1050.10">
    <property type="match status" value="1"/>
</dbReference>
<feature type="domain" description="GST N-terminal" evidence="1">
    <location>
        <begin position="1"/>
        <end position="75"/>
    </location>
</feature>
<dbReference type="InterPro" id="IPR004046">
    <property type="entry name" value="GST_C"/>
</dbReference>
<dbReference type="GO" id="GO:0004364">
    <property type="term" value="F:glutathione transferase activity"/>
    <property type="evidence" value="ECO:0007669"/>
    <property type="project" value="UniProtKB-EC"/>
</dbReference>
<dbReference type="Gene3D" id="3.40.30.10">
    <property type="entry name" value="Glutaredoxin"/>
    <property type="match status" value="1"/>
</dbReference>
<keyword evidence="4" id="KW-1185">Reference proteome</keyword>
<dbReference type="CDD" id="cd03046">
    <property type="entry name" value="GST_N_GTT1_like"/>
    <property type="match status" value="1"/>
</dbReference>
<organism evidence="3 4">
    <name type="scientific">Roseovarius tolerans</name>
    <dbReference type="NCBI Taxonomy" id="74031"/>
    <lineage>
        <taxon>Bacteria</taxon>
        <taxon>Pseudomonadati</taxon>
        <taxon>Pseudomonadota</taxon>
        <taxon>Alphaproteobacteria</taxon>
        <taxon>Rhodobacterales</taxon>
        <taxon>Roseobacteraceae</taxon>
        <taxon>Roseovarius</taxon>
    </lineage>
</organism>
<dbReference type="Proteomes" id="UP000037046">
    <property type="component" value="Unassembled WGS sequence"/>
</dbReference>
<dbReference type="PANTHER" id="PTHR44051:SF21">
    <property type="entry name" value="GLUTATHIONE S-TRANSFERASE FAMILY PROTEIN"/>
    <property type="match status" value="1"/>
</dbReference>
<name>A0A0L6CRQ1_9RHOB</name>
<dbReference type="PROSITE" id="PS50405">
    <property type="entry name" value="GST_CTER"/>
    <property type="match status" value="1"/>
</dbReference>
<dbReference type="STRING" id="74031.SAMN04488077_107175"/>
<evidence type="ECO:0000259" key="2">
    <source>
        <dbReference type="PROSITE" id="PS50405"/>
    </source>
</evidence>